<dbReference type="Gene3D" id="2.180.10.10">
    <property type="entry name" value="RHS repeat-associated core"/>
    <property type="match status" value="1"/>
</dbReference>
<reference evidence="1 2" key="1">
    <citation type="submission" date="2018-10" db="EMBL/GenBank/DDBJ databases">
        <title>An outbreak of IMP-63 producing strain in France.</title>
        <authorList>
            <person name="Bour M."/>
            <person name="Liapis E."/>
            <person name="Plesiat P."/>
        </authorList>
    </citation>
    <scope>NUCLEOTIDE SEQUENCE [LARGE SCALE GENOMIC DNA]</scope>
    <source>
        <strain evidence="1 2">12917</strain>
    </source>
</reference>
<dbReference type="InterPro" id="IPR022385">
    <property type="entry name" value="Rhs_assc_core"/>
</dbReference>
<dbReference type="Proteomes" id="UP000278162">
    <property type="component" value="Unassembled WGS sequence"/>
</dbReference>
<organism evidence="1 2">
    <name type="scientific">Pseudomonas putida</name>
    <name type="common">Arthrobacter siderocapsulatus</name>
    <dbReference type="NCBI Taxonomy" id="303"/>
    <lineage>
        <taxon>Bacteria</taxon>
        <taxon>Pseudomonadati</taxon>
        <taxon>Pseudomonadota</taxon>
        <taxon>Gammaproteobacteria</taxon>
        <taxon>Pseudomonadales</taxon>
        <taxon>Pseudomonadaceae</taxon>
        <taxon>Pseudomonas</taxon>
    </lineage>
</organism>
<proteinExistence type="predicted"/>
<dbReference type="SUPFAM" id="SSF56399">
    <property type="entry name" value="ADP-ribosylation"/>
    <property type="match status" value="1"/>
</dbReference>
<dbReference type="AlphaFoldDB" id="A0A3M8S8W6"/>
<gene>
    <name evidence="1" type="ORF">EFK07_30630</name>
</gene>
<dbReference type="NCBIfam" id="TIGR03696">
    <property type="entry name" value="Rhs_assc_core"/>
    <property type="match status" value="1"/>
</dbReference>
<evidence type="ECO:0000313" key="2">
    <source>
        <dbReference type="Proteomes" id="UP000278162"/>
    </source>
</evidence>
<dbReference type="EMBL" id="RJAI01000116">
    <property type="protein sequence ID" value="RNF77471.1"/>
    <property type="molecule type" value="Genomic_DNA"/>
</dbReference>
<name>A0A3M8S8W6_PSEPU</name>
<accession>A0A3M8S8W6</accession>
<dbReference type="RefSeq" id="WP_123085862.1">
    <property type="nucleotide sequence ID" value="NZ_RJAI01000116.1"/>
</dbReference>
<dbReference type="GeneID" id="97170533"/>
<evidence type="ECO:0000313" key="1">
    <source>
        <dbReference type="EMBL" id="RNF77471.1"/>
    </source>
</evidence>
<sequence>MFNSYSPYGYFFSVSAFVGALNFNGEHFDALSDLYFLGLGYRVFSPALMRFNGPDELSPFDSGGLNCYCYCLGDPVNRQDPNGKTSFATPALTAIAARRFKSLLFAKIKGPVEWRPLRNWKKESIVPEVRYAREKISSGKESVTHVVNQKGLSVLDLSEKKHKFILRQDENFFISTFSEFDDAPLSHASLAELGRRQLRSASPVVAAGYIYRENGQTYVDNHSGHYLPSYRSSQAAVNYLRSINVPAMSVRMVGQMMRR</sequence>
<protein>
    <submittedName>
        <fullName evidence="1">RHS repeat-associated core domain-containing protein</fullName>
    </submittedName>
</protein>
<comment type="caution">
    <text evidence="1">The sequence shown here is derived from an EMBL/GenBank/DDBJ whole genome shotgun (WGS) entry which is preliminary data.</text>
</comment>